<evidence type="ECO:0000256" key="1">
    <source>
        <dbReference type="SAM" id="MobiDB-lite"/>
    </source>
</evidence>
<dbReference type="EMBL" id="JAMKFB020000019">
    <property type="protein sequence ID" value="KAL0166342.1"/>
    <property type="molecule type" value="Genomic_DNA"/>
</dbReference>
<dbReference type="AlphaFoldDB" id="A0ABD0NX51"/>
<comment type="caution">
    <text evidence="2">The sequence shown here is derived from an EMBL/GenBank/DDBJ whole genome shotgun (WGS) entry which is preliminary data.</text>
</comment>
<sequence length="59" mass="6090">GDFEIRENEGRQGNEVGKGKGAPGVAGEPDLTGNTVDAAGSSAAQLPQKNILERKEVLI</sequence>
<proteinExistence type="predicted"/>
<evidence type="ECO:0000313" key="2">
    <source>
        <dbReference type="EMBL" id="KAL0166342.1"/>
    </source>
</evidence>
<keyword evidence="3" id="KW-1185">Reference proteome</keyword>
<feature type="non-terminal residue" evidence="2">
    <location>
        <position position="1"/>
    </location>
</feature>
<feature type="non-terminal residue" evidence="2">
    <location>
        <position position="59"/>
    </location>
</feature>
<evidence type="ECO:0000313" key="3">
    <source>
        <dbReference type="Proteomes" id="UP001529510"/>
    </source>
</evidence>
<feature type="compositionally biased region" description="Basic and acidic residues" evidence="1">
    <location>
        <begin position="1"/>
        <end position="12"/>
    </location>
</feature>
<organism evidence="2 3">
    <name type="scientific">Cirrhinus mrigala</name>
    <name type="common">Mrigala</name>
    <dbReference type="NCBI Taxonomy" id="683832"/>
    <lineage>
        <taxon>Eukaryota</taxon>
        <taxon>Metazoa</taxon>
        <taxon>Chordata</taxon>
        <taxon>Craniata</taxon>
        <taxon>Vertebrata</taxon>
        <taxon>Euteleostomi</taxon>
        <taxon>Actinopterygii</taxon>
        <taxon>Neopterygii</taxon>
        <taxon>Teleostei</taxon>
        <taxon>Ostariophysi</taxon>
        <taxon>Cypriniformes</taxon>
        <taxon>Cyprinidae</taxon>
        <taxon>Labeoninae</taxon>
        <taxon>Labeonini</taxon>
        <taxon>Cirrhinus</taxon>
    </lineage>
</organism>
<name>A0ABD0NX51_CIRMR</name>
<reference evidence="2 3" key="1">
    <citation type="submission" date="2024-05" db="EMBL/GenBank/DDBJ databases">
        <title>Genome sequencing and assembly of Indian major carp, Cirrhinus mrigala (Hamilton, 1822).</title>
        <authorList>
            <person name="Mohindra V."/>
            <person name="Chowdhury L.M."/>
            <person name="Lal K."/>
            <person name="Jena J.K."/>
        </authorList>
    </citation>
    <scope>NUCLEOTIDE SEQUENCE [LARGE SCALE GENOMIC DNA]</scope>
    <source>
        <strain evidence="2">CM1030</strain>
        <tissue evidence="2">Blood</tissue>
    </source>
</reference>
<feature type="region of interest" description="Disordered" evidence="1">
    <location>
        <begin position="1"/>
        <end position="42"/>
    </location>
</feature>
<protein>
    <submittedName>
        <fullName evidence="2">Uncharacterized protein</fullName>
    </submittedName>
</protein>
<gene>
    <name evidence="2" type="ORF">M9458_038186</name>
</gene>
<accession>A0ABD0NX51</accession>
<dbReference type="Proteomes" id="UP001529510">
    <property type="component" value="Unassembled WGS sequence"/>
</dbReference>